<feature type="compositionally biased region" description="Polar residues" evidence="2">
    <location>
        <begin position="19"/>
        <end position="31"/>
    </location>
</feature>
<evidence type="ECO:0000313" key="5">
    <source>
        <dbReference type="EMBL" id="CAH0003641.1"/>
    </source>
</evidence>
<dbReference type="GO" id="GO:0009116">
    <property type="term" value="P:nucleoside metabolic process"/>
    <property type="evidence" value="ECO:0007669"/>
    <property type="project" value="InterPro"/>
</dbReference>
<dbReference type="SUPFAM" id="SSF48403">
    <property type="entry name" value="Ankyrin repeat"/>
    <property type="match status" value="1"/>
</dbReference>
<dbReference type="Pfam" id="PF12796">
    <property type="entry name" value="Ank_2"/>
    <property type="match status" value="3"/>
</dbReference>
<dbReference type="InterPro" id="IPR002110">
    <property type="entry name" value="Ankyrin_rpt"/>
</dbReference>
<dbReference type="SUPFAM" id="SSF52540">
    <property type="entry name" value="P-loop containing nucleoside triphosphate hydrolases"/>
    <property type="match status" value="1"/>
</dbReference>
<dbReference type="InterPro" id="IPR027417">
    <property type="entry name" value="P-loop_NTPase"/>
</dbReference>
<dbReference type="PANTHER" id="PTHR46082:SF11">
    <property type="entry name" value="AAA+ ATPASE DOMAIN-CONTAINING PROTEIN-RELATED"/>
    <property type="match status" value="1"/>
</dbReference>
<dbReference type="Gene3D" id="3.40.50.300">
    <property type="entry name" value="P-loop containing nucleotide triphosphate hydrolases"/>
    <property type="match status" value="1"/>
</dbReference>
<keyword evidence="1" id="KW-0677">Repeat</keyword>
<evidence type="ECO:0000313" key="6">
    <source>
        <dbReference type="Proteomes" id="UP000754883"/>
    </source>
</evidence>
<gene>
    <name evidence="5" type="ORF">CBYS24578_00009722</name>
</gene>
<reference evidence="6" key="1">
    <citation type="submission" date="2019-06" db="EMBL/GenBank/DDBJ databases">
        <authorList>
            <person name="Broberg M."/>
        </authorList>
    </citation>
    <scope>NUCLEOTIDE SEQUENCE [LARGE SCALE GENOMIC DNA]</scope>
</reference>
<dbReference type="Pfam" id="PF24883">
    <property type="entry name" value="NPHP3_N"/>
    <property type="match status" value="1"/>
</dbReference>
<dbReference type="Gene3D" id="3.40.50.1580">
    <property type="entry name" value="Nucleoside phosphorylase domain"/>
    <property type="match status" value="1"/>
</dbReference>
<evidence type="ECO:0008006" key="7">
    <source>
        <dbReference type="Google" id="ProtNLM"/>
    </source>
</evidence>
<reference evidence="5 6" key="2">
    <citation type="submission" date="2021-10" db="EMBL/GenBank/DDBJ databases">
        <authorList>
            <person name="Piombo E."/>
        </authorList>
    </citation>
    <scope>NUCLEOTIDE SEQUENCE [LARGE SCALE GENOMIC DNA]</scope>
</reference>
<dbReference type="InterPro" id="IPR035994">
    <property type="entry name" value="Nucleoside_phosphorylase_sf"/>
</dbReference>
<dbReference type="Proteomes" id="UP000754883">
    <property type="component" value="Unassembled WGS sequence"/>
</dbReference>
<evidence type="ECO:0000259" key="4">
    <source>
        <dbReference type="Pfam" id="PF24883"/>
    </source>
</evidence>
<organism evidence="5 6">
    <name type="scientific">Clonostachys byssicola</name>
    <dbReference type="NCBI Taxonomy" id="160290"/>
    <lineage>
        <taxon>Eukaryota</taxon>
        <taxon>Fungi</taxon>
        <taxon>Dikarya</taxon>
        <taxon>Ascomycota</taxon>
        <taxon>Pezizomycotina</taxon>
        <taxon>Sordariomycetes</taxon>
        <taxon>Hypocreomycetidae</taxon>
        <taxon>Hypocreales</taxon>
        <taxon>Bionectriaceae</taxon>
        <taxon>Clonostachys</taxon>
    </lineage>
</organism>
<proteinExistence type="predicted"/>
<protein>
    <recommendedName>
        <fullName evidence="7">Nucleoside phosphorylase domain-containing protein</fullName>
    </recommendedName>
</protein>
<evidence type="ECO:0000259" key="3">
    <source>
        <dbReference type="Pfam" id="PF01048"/>
    </source>
</evidence>
<feature type="domain" description="Nucleoside phosphorylase" evidence="3">
    <location>
        <begin position="51"/>
        <end position="335"/>
    </location>
</feature>
<dbReference type="SMART" id="SM00248">
    <property type="entry name" value="ANK"/>
    <property type="match status" value="11"/>
</dbReference>
<feature type="domain" description="Nephrocystin 3-like N-terminal" evidence="4">
    <location>
        <begin position="393"/>
        <end position="565"/>
    </location>
</feature>
<dbReference type="EMBL" id="CABFNO020001565">
    <property type="protein sequence ID" value="CAH0003641.1"/>
    <property type="molecule type" value="Genomic_DNA"/>
</dbReference>
<dbReference type="Pfam" id="PF01048">
    <property type="entry name" value="PNP_UDP_1"/>
    <property type="match status" value="1"/>
</dbReference>
<dbReference type="InterPro" id="IPR036770">
    <property type="entry name" value="Ankyrin_rpt-contain_sf"/>
</dbReference>
<evidence type="ECO:0000256" key="1">
    <source>
        <dbReference type="ARBA" id="ARBA00022737"/>
    </source>
</evidence>
<sequence>MDTVVSTNRTRSKRGNVDTAATSTKRQRARTLQASDNGLGHSKLACDAYTVGWVCALPIEMAAAIAMLDCTHEALPKKPGDDNEYGFGNIGSHNIVIACLPSGYYGTNNAAVVANNMRRSFPSLETRLMVGIGGGVPLNADIRLGDVVVGHEVIQYDLGKTTQAGEFHRTSSPVKPPYGLLTAVARLRAQHAISTKLPAILSDALDRNPSMEQYKYPSLSNDRLFESSYEHEELRDNCDYCDQSRIRDRPSRPDRQPRIHYGTVASGNQVMKHGETRDKFSRQDNILCFEMEAAGMMDHFPCLVVRGICDYCDSHKNKQWQPYAATTAAAYAKELLLLIQPTSSEVPPHISAEPALGSQPQHVNQENRKKIMDALYFEQINARRLNIKNPHGETCKWFLSHPVFRTWKDTMKLRDHGGFIWLKGNPGTGKSTIMKYLLKETQTTDLYDAILHFFFNARGHDLEKTTLGMYRALLIQIFQQLPALQSIFDSLEDHAINQHQWTVEELEELFEQTIEQATGYSIICFVDALDECHEHDVRQMLKFFERIGQLSLSANGSFRVCFSSRHYPHVGFKDGLGLEIILEDQKDHSSDITKYIKSELNIGPSNLARNIQTELHRKASGIFMWAVLVVEILNREREHGRLYNLQRKLQEIPSDLHQLFRLILTQQTETDSNRHLLCFQWVLFARYPLTPKELYFALIQDVEGVVLDPKDLPPRDIRLFVLEHSKGLADITKSEPPTVQFIHESIRDFLLRDGGLSSRWPSLGDNLIGKCHLRLRDSCLKYIENDIVGTLGLAEKSQPLNYGAARELHDKATLSFPFLQYAVQNIIFHADLAESNGISQKEFIFDFLWTNWIALDNIFDLRWIRQYNHSTRLNYILAELNALHLLKYFPSPASFLTVGGERCGCPLLVAIANDNKAVIDHFRSLLLEQLSPKSFFRAKLEELRRASSVLINLPYDFVFSNSRSVISHLAECGALDMVAFLVHCNRPNLQSQRNTEDNLHVDQTHISCARELRDTKQIDPFSKDNTGRTLISWAAQWNHPGVIKILLDFGISDLNSEDDMNRAPISWAAQCGSSKVVEYLLQIWQVESDMRDKNGQTPLSLAAAEATRSDVPENHLAVVQLLLGTGRVDPDSKDNRGRTPLSWVTEYHGNYFDYTTFLIAKTLVQTGQVDVNSRDDNGYTPLIYATKTSNFKVIKYLLTLEQIDSVSRDNEGRDALSWASIDISNPARSVGVLLQSGRVNPDSRDDNGRSPLSWAATCGWYSSGDKSNFELLLQTNQVDPDSRDNNGRSPLSWAASNMATSARLQLLLQIDRVDPDSRDIQGRSPLSWAAQSGNIWFMEILDQTNRTVEIDSRDNQGHTPLWWAAWSSQTEMTMCLLQTGKANPEFTNNTGTTIFPPDPKMNKLLNKWKHLYIE</sequence>
<dbReference type="GO" id="GO:0003824">
    <property type="term" value="F:catalytic activity"/>
    <property type="evidence" value="ECO:0007669"/>
    <property type="project" value="InterPro"/>
</dbReference>
<dbReference type="InterPro" id="IPR053137">
    <property type="entry name" value="NLR-like"/>
</dbReference>
<dbReference type="Pfam" id="PF00023">
    <property type="entry name" value="Ank"/>
    <property type="match status" value="1"/>
</dbReference>
<name>A0A9N9UY79_9HYPO</name>
<feature type="region of interest" description="Disordered" evidence="2">
    <location>
        <begin position="1"/>
        <end position="31"/>
    </location>
</feature>
<evidence type="ECO:0000256" key="2">
    <source>
        <dbReference type="SAM" id="MobiDB-lite"/>
    </source>
</evidence>
<dbReference type="InterPro" id="IPR000845">
    <property type="entry name" value="Nucleoside_phosphorylase_d"/>
</dbReference>
<accession>A0A9N9UY79</accession>
<comment type="caution">
    <text evidence="5">The sequence shown here is derived from an EMBL/GenBank/DDBJ whole genome shotgun (WGS) entry which is preliminary data.</text>
</comment>
<keyword evidence="6" id="KW-1185">Reference proteome</keyword>
<dbReference type="Gene3D" id="1.25.40.20">
    <property type="entry name" value="Ankyrin repeat-containing domain"/>
    <property type="match status" value="3"/>
</dbReference>
<dbReference type="InterPro" id="IPR056884">
    <property type="entry name" value="NPHP3-like_N"/>
</dbReference>
<dbReference type="SUPFAM" id="SSF53167">
    <property type="entry name" value="Purine and uridine phosphorylases"/>
    <property type="match status" value="1"/>
</dbReference>
<dbReference type="OrthoDB" id="194358at2759"/>
<dbReference type="PANTHER" id="PTHR46082">
    <property type="entry name" value="ATP/GTP-BINDING PROTEIN-RELATED"/>
    <property type="match status" value="1"/>
</dbReference>